<dbReference type="AlphaFoldDB" id="A0A4Q9GJV9"/>
<feature type="transmembrane region" description="Helical" evidence="1">
    <location>
        <begin position="135"/>
        <end position="156"/>
    </location>
</feature>
<evidence type="ECO:0000313" key="3">
    <source>
        <dbReference type="Proteomes" id="UP000291613"/>
    </source>
</evidence>
<keyword evidence="1" id="KW-0812">Transmembrane</keyword>
<gene>
    <name evidence="2" type="ORF">EYR15_06320</name>
</gene>
<reference evidence="2 3" key="1">
    <citation type="submission" date="2019-02" db="EMBL/GenBank/DDBJ databases">
        <title>Hansschlegelia quercus sp. nov., a novel methylotrophic bacterium from buds of oak (Quercus robur L.).</title>
        <authorList>
            <person name="Agafonova N.V."/>
            <person name="Kaparullina E.N."/>
            <person name="Grouzdev D.S."/>
            <person name="Doronina N.V."/>
        </authorList>
    </citation>
    <scope>NUCLEOTIDE SEQUENCE [LARGE SCALE GENOMIC DNA]</scope>
    <source>
        <strain evidence="2 3">Dub</strain>
    </source>
</reference>
<feature type="transmembrane region" description="Helical" evidence="1">
    <location>
        <begin position="343"/>
        <end position="361"/>
    </location>
</feature>
<dbReference type="RefSeq" id="WP_131002162.1">
    <property type="nucleotide sequence ID" value="NZ_JBHSZR010000005.1"/>
</dbReference>
<keyword evidence="3" id="KW-1185">Reference proteome</keyword>
<dbReference type="EMBL" id="SIUB01000002">
    <property type="protein sequence ID" value="TBN54442.1"/>
    <property type="molecule type" value="Genomic_DNA"/>
</dbReference>
<feature type="transmembrane region" description="Helical" evidence="1">
    <location>
        <begin position="176"/>
        <end position="193"/>
    </location>
</feature>
<accession>A0A4Q9GJV9</accession>
<keyword evidence="1" id="KW-1133">Transmembrane helix</keyword>
<name>A0A4Q9GJV9_9HYPH</name>
<keyword evidence="1" id="KW-0472">Membrane</keyword>
<dbReference type="Pfam" id="PF13687">
    <property type="entry name" value="DUF4153"/>
    <property type="match status" value="1"/>
</dbReference>
<feature type="transmembrane region" description="Helical" evidence="1">
    <location>
        <begin position="285"/>
        <end position="303"/>
    </location>
</feature>
<feature type="transmembrane region" description="Helical" evidence="1">
    <location>
        <begin position="315"/>
        <end position="334"/>
    </location>
</feature>
<feature type="transmembrane region" description="Helical" evidence="1">
    <location>
        <begin position="248"/>
        <end position="265"/>
    </location>
</feature>
<feature type="transmembrane region" description="Helical" evidence="1">
    <location>
        <begin position="213"/>
        <end position="236"/>
    </location>
</feature>
<feature type="transmembrane region" description="Helical" evidence="1">
    <location>
        <begin position="52"/>
        <end position="71"/>
    </location>
</feature>
<organism evidence="2 3">
    <name type="scientific">Hansschlegelia quercus</name>
    <dbReference type="NCBI Taxonomy" id="2528245"/>
    <lineage>
        <taxon>Bacteria</taxon>
        <taxon>Pseudomonadati</taxon>
        <taxon>Pseudomonadota</taxon>
        <taxon>Alphaproteobacteria</taxon>
        <taxon>Hyphomicrobiales</taxon>
        <taxon>Methylopilaceae</taxon>
        <taxon>Hansschlegelia</taxon>
    </lineage>
</organism>
<evidence type="ECO:0000313" key="2">
    <source>
        <dbReference type="EMBL" id="TBN54442.1"/>
    </source>
</evidence>
<evidence type="ECO:0000256" key="1">
    <source>
        <dbReference type="SAM" id="Phobius"/>
    </source>
</evidence>
<proteinExistence type="predicted"/>
<dbReference type="InterPro" id="IPR025291">
    <property type="entry name" value="DUF4153"/>
</dbReference>
<feature type="transmembrane region" description="Helical" evidence="1">
    <location>
        <begin position="103"/>
        <end position="123"/>
    </location>
</feature>
<dbReference type="OrthoDB" id="9812996at2"/>
<protein>
    <submittedName>
        <fullName evidence="2">DUF4153 domain-containing protein</fullName>
    </submittedName>
</protein>
<comment type="caution">
    <text evidence="2">The sequence shown here is derived from an EMBL/GenBank/DDBJ whole genome shotgun (WGS) entry which is preliminary data.</text>
</comment>
<sequence>MFTNAVRWASPDLASVLRRFPMALAACAAHAAYAVAVEPQYRSLLGYDGTGSVRLALGFLALASVAAQLWSEFLGGRLRWPLQCVAAAAAAGVWLGFGTEWLSGPFALIAVAALLLAAPAPLRNDGASFAFATRAVLLFFFAVAATSLVLLGIGALEMTAEYLLAVKFPAGSFERLATVCVWFVAPAYWCALLPSRDASAAPLPPADLVPRAVAALATLLCVTAAALAILLHAYAIRIGVQGEMPKNQVGWIVSAFLALSLAAWLSSAGGEGPARALREGWRRFVWLPATVLPLVLLTVAIWSRIDDYGVSMDRYTVAAGGAFGAACLTITAAARRLPRIHEVMLVGVLFAAVAAVGPFGAKSVAAGSQAARLRSMLEAEGLLVGGRIEAPLGQDRLVRARKGEVASMLAELSRADALGRLAAFAPPSRTGKLADAQSFFGAWPWARAVPATFVVNGGPGTASVGGGRLSGPFILRSAVRGGVETVVGAGDGRVTLSLEGLEVTATGSSGRASFNLGPVLGDRKRGTSPTAPLSVPSAAGDATLVLTYAEFEGEGAAATAGTVQGWVWFGSR</sequence>
<dbReference type="Proteomes" id="UP000291613">
    <property type="component" value="Unassembled WGS sequence"/>
</dbReference>